<name>A0ABS3JFE6_9BACT</name>
<proteinExistence type="predicted"/>
<dbReference type="Proteomes" id="UP000664628">
    <property type="component" value="Unassembled WGS sequence"/>
</dbReference>
<accession>A0ABS3JFE6</accession>
<evidence type="ECO:0000313" key="3">
    <source>
        <dbReference type="Proteomes" id="UP000664628"/>
    </source>
</evidence>
<feature type="region of interest" description="Disordered" evidence="1">
    <location>
        <begin position="73"/>
        <end position="115"/>
    </location>
</feature>
<dbReference type="RefSeq" id="WP_207328679.1">
    <property type="nucleotide sequence ID" value="NZ_JAFMYW010000002.1"/>
</dbReference>
<feature type="compositionally biased region" description="Polar residues" evidence="1">
    <location>
        <begin position="29"/>
        <end position="38"/>
    </location>
</feature>
<evidence type="ECO:0000256" key="1">
    <source>
        <dbReference type="SAM" id="MobiDB-lite"/>
    </source>
</evidence>
<gene>
    <name evidence="2" type="ORF">J2I46_09055</name>
</gene>
<dbReference type="EMBL" id="JAFMYW010000002">
    <property type="protein sequence ID" value="MBO0948726.1"/>
    <property type="molecule type" value="Genomic_DNA"/>
</dbReference>
<reference evidence="2 3" key="1">
    <citation type="submission" date="2021-03" db="EMBL/GenBank/DDBJ databases">
        <title>Fibrella sp. HMF5405 genome sequencing and assembly.</title>
        <authorList>
            <person name="Kang H."/>
            <person name="Kim H."/>
            <person name="Bae S."/>
            <person name="Joh K."/>
        </authorList>
    </citation>
    <scope>NUCLEOTIDE SEQUENCE [LARGE SCALE GENOMIC DNA]</scope>
    <source>
        <strain evidence="2 3">HMF5405</strain>
    </source>
</reference>
<feature type="compositionally biased region" description="Acidic residues" evidence="1">
    <location>
        <begin position="104"/>
        <end position="115"/>
    </location>
</feature>
<protein>
    <submittedName>
        <fullName evidence="2">Uncharacterized protein</fullName>
    </submittedName>
</protein>
<evidence type="ECO:0000313" key="2">
    <source>
        <dbReference type="EMBL" id="MBO0948726.1"/>
    </source>
</evidence>
<keyword evidence="3" id="KW-1185">Reference proteome</keyword>
<feature type="compositionally biased region" description="Basic and acidic residues" evidence="1">
    <location>
        <begin position="1"/>
        <end position="11"/>
    </location>
</feature>
<organism evidence="2 3">
    <name type="scientific">Fibrella forsythiae</name>
    <dbReference type="NCBI Taxonomy" id="2817061"/>
    <lineage>
        <taxon>Bacteria</taxon>
        <taxon>Pseudomonadati</taxon>
        <taxon>Bacteroidota</taxon>
        <taxon>Cytophagia</taxon>
        <taxon>Cytophagales</taxon>
        <taxon>Spirosomataceae</taxon>
        <taxon>Fibrella</taxon>
    </lineage>
</organism>
<sequence>MENHPTNDRDLSNVPTGMEQDPDADEQVIDQTNEQETNVPDDVNPSGLEKPTAEEGTGPEDDLANALAYALDGSGVGMAGAPPAAPPVGEPQKLTSEGITGAGPEDEEEQLTNDR</sequence>
<feature type="region of interest" description="Disordered" evidence="1">
    <location>
        <begin position="1"/>
        <end position="61"/>
    </location>
</feature>
<comment type="caution">
    <text evidence="2">The sequence shown here is derived from an EMBL/GenBank/DDBJ whole genome shotgun (WGS) entry which is preliminary data.</text>
</comment>